<dbReference type="EMBL" id="KQ964247">
    <property type="protein sequence ID" value="KXJ93893.1"/>
    <property type="molecule type" value="Genomic_DNA"/>
</dbReference>
<dbReference type="InParanoid" id="A0A136J9N7"/>
<dbReference type="InterPro" id="IPR025638">
    <property type="entry name" value="DUF4336"/>
</dbReference>
<dbReference type="Pfam" id="PF14234">
    <property type="entry name" value="DUF4336"/>
    <property type="match status" value="1"/>
</dbReference>
<dbReference type="PANTHER" id="PTHR33835">
    <property type="entry name" value="YALI0C07656P"/>
    <property type="match status" value="1"/>
</dbReference>
<dbReference type="OrthoDB" id="421671at2759"/>
<sequence length="349" mass="38121">MPIIAKNLKAARLLVASTTPRLPQRFLNSNPVRLALYSLPVIAAGLLLLPSSSTPRTLLSTSASTVSMSSKLIPSSPDDVMVIRHVTPNVVTCSVPFSRFGMVRVGGRGTIIKMTNGSLAVFSPVALTPAVKTKILELSGGPGSAPKLAYIIAGDIEHHIFLSEWAREYPAAKVIGPEGLPEKRSKVTNDDKITPIDFAAVLSDANHDGKGALDAEFLADFEVEYVGSHANKEVVLCYKPDRVLIEADLFFNLPAIEQYSRVPDADKAGHGLVNRFFQMFQGTEGDAKGNKRFQWYVLSAGNRDKYSESVRRIYNWDFDAVIPCHGETIDKGGKAVFAKVFEWHLEGHK</sequence>
<name>A0A136J9N7_9PEZI</name>
<accession>A0A136J9N7</accession>
<dbReference type="PANTHER" id="PTHR33835:SF1">
    <property type="entry name" value="METALLO-BETA-LACTAMASE DOMAIN-CONTAINING PROTEIN"/>
    <property type="match status" value="1"/>
</dbReference>
<dbReference type="AlphaFoldDB" id="A0A136J9N7"/>
<proteinExistence type="predicted"/>
<evidence type="ECO:0000313" key="1">
    <source>
        <dbReference type="EMBL" id="KXJ93893.1"/>
    </source>
</evidence>
<organism evidence="1 2">
    <name type="scientific">Microdochium bolleyi</name>
    <dbReference type="NCBI Taxonomy" id="196109"/>
    <lineage>
        <taxon>Eukaryota</taxon>
        <taxon>Fungi</taxon>
        <taxon>Dikarya</taxon>
        <taxon>Ascomycota</taxon>
        <taxon>Pezizomycotina</taxon>
        <taxon>Sordariomycetes</taxon>
        <taxon>Xylariomycetidae</taxon>
        <taxon>Xylariales</taxon>
        <taxon>Microdochiaceae</taxon>
        <taxon>Microdochium</taxon>
    </lineage>
</organism>
<protein>
    <recommendedName>
        <fullName evidence="3">Beta-lactamase-like protein</fullName>
    </recommendedName>
</protein>
<evidence type="ECO:0008006" key="3">
    <source>
        <dbReference type="Google" id="ProtNLM"/>
    </source>
</evidence>
<gene>
    <name evidence="1" type="ORF">Micbo1qcDRAFT_39786</name>
</gene>
<keyword evidence="2" id="KW-1185">Reference proteome</keyword>
<evidence type="ECO:0000313" key="2">
    <source>
        <dbReference type="Proteomes" id="UP000070501"/>
    </source>
</evidence>
<reference evidence="2" key="1">
    <citation type="submission" date="2016-02" db="EMBL/GenBank/DDBJ databases">
        <title>Draft genome sequence of Microdochium bolleyi, a fungal endophyte of beachgrass.</title>
        <authorList>
            <consortium name="DOE Joint Genome Institute"/>
            <person name="David A.S."/>
            <person name="May G."/>
            <person name="Haridas S."/>
            <person name="Lim J."/>
            <person name="Wang M."/>
            <person name="Labutti K."/>
            <person name="Lipzen A."/>
            <person name="Barry K."/>
            <person name="Grigoriev I.V."/>
        </authorList>
    </citation>
    <scope>NUCLEOTIDE SEQUENCE [LARGE SCALE GENOMIC DNA]</scope>
    <source>
        <strain evidence="2">J235TASD1</strain>
    </source>
</reference>
<dbReference type="Proteomes" id="UP000070501">
    <property type="component" value="Unassembled WGS sequence"/>
</dbReference>
<dbReference type="Gene3D" id="3.60.15.10">
    <property type="entry name" value="Ribonuclease Z/Hydroxyacylglutathione hydrolase-like"/>
    <property type="match status" value="1"/>
</dbReference>
<dbReference type="SUPFAM" id="SSF56281">
    <property type="entry name" value="Metallo-hydrolase/oxidoreductase"/>
    <property type="match status" value="1"/>
</dbReference>
<dbReference type="InterPro" id="IPR036866">
    <property type="entry name" value="RibonucZ/Hydroxyglut_hydro"/>
</dbReference>